<dbReference type="AlphaFoldDB" id="A0A7U9GH08"/>
<accession>A0A7U9GH08</accession>
<organism evidence="1 2">
    <name type="scientific">Vreelandella boliviensis LC1</name>
    <dbReference type="NCBI Taxonomy" id="1072583"/>
    <lineage>
        <taxon>Bacteria</taxon>
        <taxon>Pseudomonadati</taxon>
        <taxon>Pseudomonadota</taxon>
        <taxon>Gammaproteobacteria</taxon>
        <taxon>Oceanospirillales</taxon>
        <taxon>Halomonadaceae</taxon>
        <taxon>Vreelandella</taxon>
    </lineage>
</organism>
<dbReference type="EMBL" id="JH393258">
    <property type="protein sequence ID" value="EHJ92490.1"/>
    <property type="molecule type" value="Genomic_DNA"/>
</dbReference>
<evidence type="ECO:0000313" key="1">
    <source>
        <dbReference type="EMBL" id="EHJ92490.1"/>
    </source>
</evidence>
<reference evidence="1 2" key="1">
    <citation type="submission" date="2011-10" db="EMBL/GenBank/DDBJ databases">
        <authorList>
            <person name="Quillaguamn J."/>
            <person name="Guzmn D."/>
            <person name="Balderrama-Subieta A."/>
            <person name="Cardona-Ortuo C."/>
            <person name="Guevara-Martnez M."/>
            <person name="Callisaya-Quispe N."/>
        </authorList>
    </citation>
    <scope>NUCLEOTIDE SEQUENCE [LARGE SCALE GENOMIC DNA]</scope>
    <source>
        <strain evidence="1 2">LC1</strain>
    </source>
</reference>
<protein>
    <submittedName>
        <fullName evidence="1">Uncharacterized protein</fullName>
    </submittedName>
</protein>
<proteinExistence type="predicted"/>
<gene>
    <name evidence="1" type="ORF">KUC_2446</name>
</gene>
<sequence>MNVFWTAAEAHLDAIYAYIAQDSEAYALSSVDKNHPEVTTDW</sequence>
<dbReference type="Proteomes" id="UP000005756">
    <property type="component" value="Unassembled WGS sequence"/>
</dbReference>
<name>A0A7U9GH08_9GAMM</name>
<evidence type="ECO:0000313" key="2">
    <source>
        <dbReference type="Proteomes" id="UP000005756"/>
    </source>
</evidence>